<feature type="region of interest" description="Disordered" evidence="7">
    <location>
        <begin position="479"/>
        <end position="502"/>
    </location>
</feature>
<proteinExistence type="inferred from homology"/>
<evidence type="ECO:0000256" key="1">
    <source>
        <dbReference type="ARBA" id="ARBA00004245"/>
    </source>
</evidence>
<dbReference type="EMBL" id="CM017328">
    <property type="protein sequence ID" value="KAE8125248.1"/>
    <property type="molecule type" value="Genomic_DNA"/>
</dbReference>
<evidence type="ECO:0000259" key="8">
    <source>
        <dbReference type="Pfam" id="PF06886"/>
    </source>
</evidence>
<keyword evidence="4" id="KW-0493">Microtubule</keyword>
<evidence type="ECO:0000256" key="5">
    <source>
        <dbReference type="ARBA" id="ARBA00023212"/>
    </source>
</evidence>
<dbReference type="InterPro" id="IPR044833">
    <property type="entry name" value="WDL5/6"/>
</dbReference>
<protein>
    <recommendedName>
        <fullName evidence="8">TPX2 C-terminal domain-containing protein</fullName>
    </recommendedName>
</protein>
<dbReference type="PANTHER" id="PTHR31358:SF30">
    <property type="entry name" value="PROTEIN WVD2-LIKE 4"/>
    <property type="match status" value="1"/>
</dbReference>
<feature type="compositionally biased region" description="Polar residues" evidence="7">
    <location>
        <begin position="172"/>
        <end position="181"/>
    </location>
</feature>
<dbReference type="PANTHER" id="PTHR31358">
    <property type="entry name" value="PROTEIN WVD2-LIKE 4"/>
    <property type="match status" value="1"/>
</dbReference>
<feature type="region of interest" description="Disordered" evidence="7">
    <location>
        <begin position="204"/>
        <end position="252"/>
    </location>
</feature>
<feature type="compositionally biased region" description="Basic and acidic residues" evidence="7">
    <location>
        <begin position="426"/>
        <end position="438"/>
    </location>
</feature>
<dbReference type="GO" id="GO:0008017">
    <property type="term" value="F:microtubule binding"/>
    <property type="evidence" value="ECO:0007669"/>
    <property type="project" value="InterPro"/>
</dbReference>
<dbReference type="GO" id="GO:0005874">
    <property type="term" value="C:microtubule"/>
    <property type="evidence" value="ECO:0007669"/>
    <property type="project" value="UniProtKB-KW"/>
</dbReference>
<evidence type="ECO:0000256" key="3">
    <source>
        <dbReference type="ARBA" id="ARBA00022490"/>
    </source>
</evidence>
<evidence type="ECO:0000256" key="7">
    <source>
        <dbReference type="SAM" id="MobiDB-lite"/>
    </source>
</evidence>
<name>A0A5N6RS79_9ROSI</name>
<dbReference type="InterPro" id="IPR027329">
    <property type="entry name" value="TPX2_C"/>
</dbReference>
<dbReference type="Proteomes" id="UP000327013">
    <property type="component" value="Chromosome 8"/>
</dbReference>
<evidence type="ECO:0000313" key="9">
    <source>
        <dbReference type="EMBL" id="KAE8125248.1"/>
    </source>
</evidence>
<keyword evidence="6" id="KW-0175">Coiled coil</keyword>
<keyword evidence="3" id="KW-0963">Cytoplasm</keyword>
<sequence length="502" mass="54599">MESENGVSLEDESCVIVKNYEEESVGNNSEVPIMNRISEPANKAQGFNSSEVVVKASATVATSKNSKSIKEPRILNGGSPKNNKLAKDKANLKTTTPFSRNQRSILTQSVSFPAKGVRADVMNKSIDVYPLKREAKDAQRNGTKSHSNHPNRHASTGVHSKEANTIGGASGRPTSLASTPSIRRSVLGKSGSLKATSNCPAEASQLVNQNSDPMKTALPVKEDDDARSTTSSGTPRELRSSGSRFSSRLEERAEKRKEFFSKIEEKIQAKEAERTNLQAKSKESQEAEIKQLRKSLTFKATPMPSFYKEPPPRIEIKKIPTTRPISPKLGRQKRSVTAKNNSSEGDVPCASPLSNLPPKLMKSKNSIAANDSSEGGGSYRSPRLNREQNNSSKGLQAESNKNVVASKKLIRKSQLGLQSQEVAVTKTERKPAKPKPEAPGEETQNQKACRAENEESQNQSLCLSEFKDEIDLEPTMDTAQNNAPVLNSPAPEIMPHEVTVGG</sequence>
<evidence type="ECO:0000256" key="6">
    <source>
        <dbReference type="SAM" id="Coils"/>
    </source>
</evidence>
<feature type="coiled-coil region" evidence="6">
    <location>
        <begin position="260"/>
        <end position="290"/>
    </location>
</feature>
<evidence type="ECO:0000256" key="2">
    <source>
        <dbReference type="ARBA" id="ARBA00005885"/>
    </source>
</evidence>
<organism evidence="9 10">
    <name type="scientific">Carpinus fangiana</name>
    <dbReference type="NCBI Taxonomy" id="176857"/>
    <lineage>
        <taxon>Eukaryota</taxon>
        <taxon>Viridiplantae</taxon>
        <taxon>Streptophyta</taxon>
        <taxon>Embryophyta</taxon>
        <taxon>Tracheophyta</taxon>
        <taxon>Spermatophyta</taxon>
        <taxon>Magnoliopsida</taxon>
        <taxon>eudicotyledons</taxon>
        <taxon>Gunneridae</taxon>
        <taxon>Pentapetalae</taxon>
        <taxon>rosids</taxon>
        <taxon>fabids</taxon>
        <taxon>Fagales</taxon>
        <taxon>Betulaceae</taxon>
        <taxon>Carpinus</taxon>
    </lineage>
</organism>
<feature type="compositionally biased region" description="Polar residues" evidence="7">
    <location>
        <begin position="387"/>
        <end position="402"/>
    </location>
</feature>
<dbReference type="Pfam" id="PF06886">
    <property type="entry name" value="TPX2"/>
    <property type="match status" value="1"/>
</dbReference>
<feature type="region of interest" description="Disordered" evidence="7">
    <location>
        <begin position="131"/>
        <end position="181"/>
    </location>
</feature>
<feature type="compositionally biased region" description="Polar residues" evidence="7">
    <location>
        <begin position="204"/>
        <end position="213"/>
    </location>
</feature>
<dbReference type="EMBL" id="CM017328">
    <property type="protein sequence ID" value="KAE8125247.1"/>
    <property type="molecule type" value="Genomic_DNA"/>
</dbReference>
<feature type="domain" description="TPX2 C-terminal" evidence="8">
    <location>
        <begin position="248"/>
        <end position="315"/>
    </location>
</feature>
<keyword evidence="10" id="KW-1185">Reference proteome</keyword>
<feature type="region of interest" description="Disordered" evidence="7">
    <location>
        <begin position="302"/>
        <end position="402"/>
    </location>
</feature>
<evidence type="ECO:0000256" key="4">
    <source>
        <dbReference type="ARBA" id="ARBA00022701"/>
    </source>
</evidence>
<comment type="subcellular location">
    <subcellularLocation>
        <location evidence="1">Cytoplasm</location>
        <location evidence="1">Cytoskeleton</location>
    </subcellularLocation>
</comment>
<comment type="similarity">
    <text evidence="2">Belongs to the TPX2 family.</text>
</comment>
<dbReference type="AlphaFoldDB" id="A0A5N6RS79"/>
<accession>A0A5N6RS79</accession>
<gene>
    <name evidence="9" type="ORF">FH972_020080</name>
</gene>
<keyword evidence="5" id="KW-0206">Cytoskeleton</keyword>
<feature type="region of interest" description="Disordered" evidence="7">
    <location>
        <begin position="414"/>
        <end position="460"/>
    </location>
</feature>
<reference evidence="9 10" key="1">
    <citation type="submission" date="2019-06" db="EMBL/GenBank/DDBJ databases">
        <title>A chromosomal-level reference genome of Carpinus fangiana (Coryloideae, Betulaceae).</title>
        <authorList>
            <person name="Yang X."/>
            <person name="Wang Z."/>
            <person name="Zhang L."/>
            <person name="Hao G."/>
            <person name="Liu J."/>
            <person name="Yang Y."/>
        </authorList>
    </citation>
    <scope>NUCLEOTIDE SEQUENCE [LARGE SCALE GENOMIC DNA]</scope>
    <source>
        <strain evidence="9">Cfa_2016G</strain>
        <tissue evidence="9">Leaf</tissue>
    </source>
</reference>
<evidence type="ECO:0000313" key="10">
    <source>
        <dbReference type="Proteomes" id="UP000327013"/>
    </source>
</evidence>
<feature type="compositionally biased region" description="Polar residues" evidence="7">
    <location>
        <begin position="363"/>
        <end position="373"/>
    </location>
</feature>
<dbReference type="OrthoDB" id="1939285at2759"/>
<feature type="region of interest" description="Disordered" evidence="7">
    <location>
        <begin position="59"/>
        <end position="100"/>
    </location>
</feature>